<dbReference type="RefSeq" id="WP_225237715.1">
    <property type="nucleotide sequence ID" value="NZ_JAHYBX010000001.1"/>
</dbReference>
<evidence type="ECO:0000256" key="1">
    <source>
        <dbReference type="SAM" id="MobiDB-lite"/>
    </source>
</evidence>
<proteinExistence type="predicted"/>
<keyword evidence="3" id="KW-1185">Reference proteome</keyword>
<evidence type="ECO:0000313" key="2">
    <source>
        <dbReference type="EMBL" id="MCA1855355.1"/>
    </source>
</evidence>
<protein>
    <recommendedName>
        <fullName evidence="4">YfhD family protein</fullName>
    </recommendedName>
</protein>
<evidence type="ECO:0000313" key="3">
    <source>
        <dbReference type="Proteomes" id="UP001198602"/>
    </source>
</evidence>
<evidence type="ECO:0008006" key="4">
    <source>
        <dbReference type="Google" id="ProtNLM"/>
    </source>
</evidence>
<organism evidence="2 3">
    <name type="scientific">Massilia hydrophila</name>
    <dbReference type="NCBI Taxonomy" id="3044279"/>
    <lineage>
        <taxon>Bacteria</taxon>
        <taxon>Pseudomonadati</taxon>
        <taxon>Pseudomonadota</taxon>
        <taxon>Betaproteobacteria</taxon>
        <taxon>Burkholderiales</taxon>
        <taxon>Oxalobacteraceae</taxon>
        <taxon>Telluria group</taxon>
        <taxon>Massilia</taxon>
    </lineage>
</organism>
<feature type="region of interest" description="Disordered" evidence="1">
    <location>
        <begin position="1"/>
        <end position="59"/>
    </location>
</feature>
<accession>A0ABS7Y6M8</accession>
<feature type="compositionally biased region" description="Basic and acidic residues" evidence="1">
    <location>
        <begin position="19"/>
        <end position="42"/>
    </location>
</feature>
<comment type="caution">
    <text evidence="2">The sequence shown here is derived from an EMBL/GenBank/DDBJ whole genome shotgun (WGS) entry which is preliminary data.</text>
</comment>
<reference evidence="2 3" key="1">
    <citation type="submission" date="2021-07" db="EMBL/GenBank/DDBJ databases">
        <title>Characterization of Violacein-producing bacteria and related species.</title>
        <authorList>
            <person name="Wilson H.S."/>
            <person name="De Leon M.E."/>
        </authorList>
    </citation>
    <scope>NUCLEOTIDE SEQUENCE [LARGE SCALE GENOMIC DNA]</scope>
    <source>
        <strain evidence="2 3">HSC-2F05</strain>
    </source>
</reference>
<gene>
    <name evidence="2" type="ORF">LE190_05380</name>
</gene>
<sequence length="59" mass="6724">MPENKDSERSLSDVQLDDFDVKRQRERLERSRADNQQSDHTKQPQQPGPGTRQGEAGSS</sequence>
<feature type="compositionally biased region" description="Basic and acidic residues" evidence="1">
    <location>
        <begin position="1"/>
        <end position="11"/>
    </location>
</feature>
<name>A0ABS7Y6M8_9BURK</name>
<dbReference type="Proteomes" id="UP001198602">
    <property type="component" value="Unassembled WGS sequence"/>
</dbReference>
<feature type="compositionally biased region" description="Low complexity" evidence="1">
    <location>
        <begin position="43"/>
        <end position="59"/>
    </location>
</feature>
<dbReference type="EMBL" id="JAHYBX010000001">
    <property type="protein sequence ID" value="MCA1855355.1"/>
    <property type="molecule type" value="Genomic_DNA"/>
</dbReference>